<organism evidence="12 13">
    <name type="scientific">Candidatus Obscuribacter phosphatis</name>
    <dbReference type="NCBI Taxonomy" id="1906157"/>
    <lineage>
        <taxon>Bacteria</taxon>
        <taxon>Bacillati</taxon>
        <taxon>Candidatus Melainabacteria</taxon>
        <taxon>Candidatus Obscuribacterales</taxon>
        <taxon>Candidatus Obscuribacteraceae</taxon>
        <taxon>Candidatus Obscuribacter</taxon>
    </lineage>
</organism>
<dbReference type="FunFam" id="1.10.8.60:FF:000001">
    <property type="entry name" value="ATP-dependent zinc metalloprotease FtsH"/>
    <property type="match status" value="1"/>
</dbReference>
<gene>
    <name evidence="12" type="ORF">J0M35_14765</name>
</gene>
<feature type="domain" description="AAA+ ATPase" evidence="11">
    <location>
        <begin position="661"/>
        <end position="801"/>
    </location>
</feature>
<dbReference type="EMBL" id="JAFLCK010000022">
    <property type="protein sequence ID" value="MBN8661625.1"/>
    <property type="molecule type" value="Genomic_DNA"/>
</dbReference>
<evidence type="ECO:0000256" key="6">
    <source>
        <dbReference type="ARBA" id="ARBA00022833"/>
    </source>
</evidence>
<dbReference type="GO" id="GO:0005524">
    <property type="term" value="F:ATP binding"/>
    <property type="evidence" value="ECO:0007669"/>
    <property type="project" value="UniProtKB-KW"/>
</dbReference>
<dbReference type="SUPFAM" id="SSF52540">
    <property type="entry name" value="P-loop containing nucleoside triphosphate hydrolases"/>
    <property type="match status" value="3"/>
</dbReference>
<evidence type="ECO:0000256" key="8">
    <source>
        <dbReference type="RuleBase" id="RU003651"/>
    </source>
</evidence>
<evidence type="ECO:0000313" key="12">
    <source>
        <dbReference type="EMBL" id="MBN8661625.1"/>
    </source>
</evidence>
<evidence type="ECO:0000256" key="1">
    <source>
        <dbReference type="ARBA" id="ARBA00001947"/>
    </source>
</evidence>
<evidence type="ECO:0000256" key="10">
    <source>
        <dbReference type="SAM" id="Phobius"/>
    </source>
</evidence>
<evidence type="ECO:0000256" key="9">
    <source>
        <dbReference type="SAM" id="MobiDB-lite"/>
    </source>
</evidence>
<keyword evidence="4" id="KW-0479">Metal-binding</keyword>
<dbReference type="GO" id="GO:0006508">
    <property type="term" value="P:proteolysis"/>
    <property type="evidence" value="ECO:0007669"/>
    <property type="project" value="UniProtKB-KW"/>
</dbReference>
<keyword evidence="10" id="KW-0472">Membrane</keyword>
<sequence>MKNWVRWVLFILWVIALIATAQYWNPFTSVSALLKYSIISVIAAGVYGALFILIQFYILLSIIFPLPPRGDAKAPQNFWRKTFKFFYKDSPINPKAPKFLNEMIGNEAAKIEIKEAIDILQKAVHYEGSGAQVPKGMLFVGPPGVGKTLFARAIANEVGVPFYVVEGGAISGLFLGLGVLKLKTLFNKLKRHDRAILFIDEIESMASKRQQDQGFGGVADMNMTLNTLLTEMDGFQGSRLMVIGATNNDGMLDPALLRAGRMDRRIYFQMPTPMERKHLFEYYLSKVAYDKDAIDYEQIVNLTTNYSPAEIASVVNEAALIARRPGNPNTVNTEMILQALDRVSVGLERSISNSDVATITHDATIRFSSVIGIEDIKQEVSEIVDFLKRGDELRKIGAKLPKGILMIGPPGVGKSMLAKAIANEAGVPFYGFSASMLIGTFRGQGADRIRSIYTQARKSPAAIVFIDEIDSIAGTVSDTGTNRTHELNQILVELDGLGRSNVITIGATNLEESLDSAFFRAGRFDRKVYIGLPDREARKEIFAKYLKEIKMEAEPDLAKLAKLSVNFSGADIAAACNEAAILAIRHGRHVVSEADLEAAIDKLSVTAGHKLNTGGMNLSRVPDLDVKIDDVKGMDEAKAEAAEVVALLKNIDLVISLGLKAPKGILLSGPPGTGKTMLAKAIANEAGVAFYALSGGDFQSMWAGVGATRVRKVYEQARRSGKPAIVFIDEIDAIGATRGTDLGGGAIQDANHTLNQFLVELDGFGKHKVLTIGATNNPGMLDSALLRPGRFDRIIEVPLPNLEGREAILKQYIEKYKMESDVSLLEIARMTVFSSGADLANIVNEAGLFAIREGRTLIKSEDIFKAIQRVNFGISKSQKILLEELWSTAYHEAGHTIVTYFKGKKELIQVVTIVPTGRALGFMWAVRKDDPFHHAPTREELLTEIEISLGGYVAESFYMETTTAGVSADLNNVASTASAMIRQYGMGSFVFNTDGAKGSRQNRLSESTEAQIDKEIKKITDDCLENVRNLIRSKRAELDLLARALVEKETLRYRDLVAILEPHRSKEDIDKEIFTHAERKQVGTPPIVSLDLLSGLKEIAKLEKNGKNGTNGSNGNHAEQTENAGQDAGQGAGQRSEDSPENKEGQN</sequence>
<dbReference type="Pfam" id="PF17862">
    <property type="entry name" value="AAA_lid_3"/>
    <property type="match status" value="3"/>
</dbReference>
<dbReference type="Gene3D" id="1.20.58.760">
    <property type="entry name" value="Peptidase M41"/>
    <property type="match status" value="1"/>
</dbReference>
<dbReference type="InterPro" id="IPR041569">
    <property type="entry name" value="AAA_lid_3"/>
</dbReference>
<comment type="cofactor">
    <cofactor evidence="1">
        <name>Zn(2+)</name>
        <dbReference type="ChEBI" id="CHEBI:29105"/>
    </cofactor>
</comment>
<dbReference type="GO" id="GO:0004176">
    <property type="term" value="F:ATP-dependent peptidase activity"/>
    <property type="evidence" value="ECO:0007669"/>
    <property type="project" value="InterPro"/>
</dbReference>
<dbReference type="GO" id="GO:0030163">
    <property type="term" value="P:protein catabolic process"/>
    <property type="evidence" value="ECO:0007669"/>
    <property type="project" value="TreeGrafter"/>
</dbReference>
<dbReference type="InterPro" id="IPR000642">
    <property type="entry name" value="Peptidase_M41"/>
</dbReference>
<dbReference type="PROSITE" id="PS00674">
    <property type="entry name" value="AAA"/>
    <property type="match status" value="3"/>
</dbReference>
<evidence type="ECO:0000259" key="11">
    <source>
        <dbReference type="SMART" id="SM00382"/>
    </source>
</evidence>
<evidence type="ECO:0000313" key="13">
    <source>
        <dbReference type="Proteomes" id="UP000664277"/>
    </source>
</evidence>
<name>A0A8J7TNA7_9BACT</name>
<dbReference type="SUPFAM" id="SSF140990">
    <property type="entry name" value="FtsH protease domain-like"/>
    <property type="match status" value="1"/>
</dbReference>
<protein>
    <submittedName>
        <fullName evidence="12">AAA family ATPase</fullName>
    </submittedName>
</protein>
<dbReference type="SMART" id="SM00382">
    <property type="entry name" value="AAA"/>
    <property type="match status" value="3"/>
</dbReference>
<evidence type="ECO:0000256" key="3">
    <source>
        <dbReference type="ARBA" id="ARBA00022670"/>
    </source>
</evidence>
<keyword evidence="10" id="KW-0812">Transmembrane</keyword>
<dbReference type="GO" id="GO:0004222">
    <property type="term" value="F:metalloendopeptidase activity"/>
    <property type="evidence" value="ECO:0007669"/>
    <property type="project" value="InterPro"/>
</dbReference>
<keyword evidence="3" id="KW-0645">Protease</keyword>
<dbReference type="GO" id="GO:0005886">
    <property type="term" value="C:plasma membrane"/>
    <property type="evidence" value="ECO:0007669"/>
    <property type="project" value="TreeGrafter"/>
</dbReference>
<dbReference type="Pfam" id="PF00004">
    <property type="entry name" value="AAA"/>
    <property type="match status" value="3"/>
</dbReference>
<reference evidence="12" key="1">
    <citation type="submission" date="2021-02" db="EMBL/GenBank/DDBJ databases">
        <title>Genome-Resolved Metagenomics of a Microbial Community Performing Photosynthetic Biological Nutrient Removal.</title>
        <authorList>
            <person name="Mcdaniel E.A."/>
        </authorList>
    </citation>
    <scope>NUCLEOTIDE SEQUENCE</scope>
    <source>
        <strain evidence="12">UWPOB_OBS1</strain>
    </source>
</reference>
<dbReference type="InterPro" id="IPR037219">
    <property type="entry name" value="Peptidase_M41-like"/>
</dbReference>
<evidence type="ECO:0000256" key="2">
    <source>
        <dbReference type="ARBA" id="ARBA00010044"/>
    </source>
</evidence>
<feature type="domain" description="AAA+ ATPase" evidence="11">
    <location>
        <begin position="133"/>
        <end position="272"/>
    </location>
</feature>
<evidence type="ECO:0000256" key="5">
    <source>
        <dbReference type="ARBA" id="ARBA00022801"/>
    </source>
</evidence>
<dbReference type="Gene3D" id="1.10.8.60">
    <property type="match status" value="3"/>
</dbReference>
<feature type="transmembrane region" description="Helical" evidence="10">
    <location>
        <begin position="7"/>
        <end position="24"/>
    </location>
</feature>
<keyword evidence="5" id="KW-0378">Hydrolase</keyword>
<comment type="similarity">
    <text evidence="2">In the C-terminal section; belongs to the peptidase M41 family.</text>
</comment>
<feature type="compositionally biased region" description="Low complexity" evidence="9">
    <location>
        <begin position="1107"/>
        <end position="1116"/>
    </location>
</feature>
<dbReference type="Pfam" id="PF01434">
    <property type="entry name" value="Peptidase_M41"/>
    <property type="match status" value="1"/>
</dbReference>
<proteinExistence type="inferred from homology"/>
<feature type="compositionally biased region" description="Basic and acidic residues" evidence="9">
    <location>
        <begin position="1135"/>
        <end position="1147"/>
    </location>
</feature>
<dbReference type="PANTHER" id="PTHR23076">
    <property type="entry name" value="METALLOPROTEASE M41 FTSH"/>
    <property type="match status" value="1"/>
</dbReference>
<dbReference type="GO" id="GO:0046872">
    <property type="term" value="F:metal ion binding"/>
    <property type="evidence" value="ECO:0007669"/>
    <property type="project" value="UniProtKB-KW"/>
</dbReference>
<evidence type="ECO:0000256" key="4">
    <source>
        <dbReference type="ARBA" id="ARBA00022723"/>
    </source>
</evidence>
<dbReference type="PANTHER" id="PTHR23076:SF97">
    <property type="entry name" value="ATP-DEPENDENT ZINC METALLOPROTEASE YME1L1"/>
    <property type="match status" value="1"/>
</dbReference>
<dbReference type="InterPro" id="IPR027417">
    <property type="entry name" value="P-loop_NTPase"/>
</dbReference>
<dbReference type="Proteomes" id="UP000664277">
    <property type="component" value="Unassembled WGS sequence"/>
</dbReference>
<keyword evidence="7" id="KW-0482">Metalloprotease</keyword>
<dbReference type="InterPro" id="IPR003593">
    <property type="entry name" value="AAA+_ATPase"/>
</dbReference>
<feature type="transmembrane region" description="Helical" evidence="10">
    <location>
        <begin position="160"/>
        <end position="180"/>
    </location>
</feature>
<dbReference type="AlphaFoldDB" id="A0A8J7TNA7"/>
<dbReference type="InterPro" id="IPR003959">
    <property type="entry name" value="ATPase_AAA_core"/>
</dbReference>
<dbReference type="InterPro" id="IPR003960">
    <property type="entry name" value="ATPase_AAA_CS"/>
</dbReference>
<feature type="region of interest" description="Disordered" evidence="9">
    <location>
        <begin position="1104"/>
        <end position="1147"/>
    </location>
</feature>
<accession>A0A8J7TNA7</accession>
<feature type="transmembrane region" description="Helical" evidence="10">
    <location>
        <begin position="36"/>
        <end position="60"/>
    </location>
</feature>
<keyword evidence="10" id="KW-1133">Transmembrane helix</keyword>
<keyword evidence="8" id="KW-0547">Nucleotide-binding</keyword>
<comment type="similarity">
    <text evidence="8">Belongs to the AAA ATPase family.</text>
</comment>
<comment type="caution">
    <text evidence="12">The sequence shown here is derived from an EMBL/GenBank/DDBJ whole genome shotgun (WGS) entry which is preliminary data.</text>
</comment>
<evidence type="ECO:0000256" key="7">
    <source>
        <dbReference type="ARBA" id="ARBA00023049"/>
    </source>
</evidence>
<dbReference type="Gene3D" id="3.40.50.300">
    <property type="entry name" value="P-loop containing nucleotide triphosphate hydrolases"/>
    <property type="match status" value="3"/>
</dbReference>
<keyword evidence="8" id="KW-0067">ATP-binding</keyword>
<feature type="domain" description="AAA+ ATPase" evidence="11">
    <location>
        <begin position="400"/>
        <end position="534"/>
    </location>
</feature>
<dbReference type="GO" id="GO:0016887">
    <property type="term" value="F:ATP hydrolysis activity"/>
    <property type="evidence" value="ECO:0007669"/>
    <property type="project" value="InterPro"/>
</dbReference>
<keyword evidence="6" id="KW-0862">Zinc</keyword>
<dbReference type="FunFam" id="3.40.50.300:FF:002568">
    <property type="entry name" value="Cell division protein (FtsH)"/>
    <property type="match status" value="3"/>
</dbReference>